<evidence type="ECO:0000313" key="10">
    <source>
        <dbReference type="EMBL" id="NOV38271.1"/>
    </source>
</evidence>
<dbReference type="InterPro" id="IPR023346">
    <property type="entry name" value="Lysozyme-like_dom_sf"/>
</dbReference>
<dbReference type="InterPro" id="IPR019799">
    <property type="entry name" value="Glyco_hydro_22_CS"/>
</dbReference>
<evidence type="ECO:0000256" key="5">
    <source>
        <dbReference type="ARBA" id="ARBA00023157"/>
    </source>
</evidence>
<keyword evidence="8" id="KW-0732">Signal</keyword>
<dbReference type="FunFam" id="1.10.530.10:FF:000001">
    <property type="entry name" value="Lysozyme C"/>
    <property type="match status" value="1"/>
</dbReference>
<feature type="domain" description="Glycosyl hydrolases family 22 (GH22)" evidence="9">
    <location>
        <begin position="91"/>
        <end position="109"/>
    </location>
</feature>
<dbReference type="VEuPathDB" id="VectorBase:LOC119176506"/>
<keyword evidence="6" id="KW-0378">Hydrolase</keyword>
<dbReference type="GO" id="GO:0042742">
    <property type="term" value="P:defense response to bacterium"/>
    <property type="evidence" value="ECO:0007669"/>
    <property type="project" value="UniProtKB-KW"/>
</dbReference>
<evidence type="ECO:0000256" key="2">
    <source>
        <dbReference type="ARBA" id="ARBA00010859"/>
    </source>
</evidence>
<evidence type="ECO:0000256" key="3">
    <source>
        <dbReference type="ARBA" id="ARBA00012732"/>
    </source>
</evidence>
<dbReference type="InterPro" id="IPR001916">
    <property type="entry name" value="Glyco_hydro_22"/>
</dbReference>
<dbReference type="InterPro" id="IPR000974">
    <property type="entry name" value="Glyco_hydro_22_lys"/>
</dbReference>
<organism evidence="10">
    <name type="scientific">Rhipicephalus microplus</name>
    <name type="common">Cattle tick</name>
    <name type="synonym">Boophilus microplus</name>
    <dbReference type="NCBI Taxonomy" id="6941"/>
    <lineage>
        <taxon>Eukaryota</taxon>
        <taxon>Metazoa</taxon>
        <taxon>Ecdysozoa</taxon>
        <taxon>Arthropoda</taxon>
        <taxon>Chelicerata</taxon>
        <taxon>Arachnida</taxon>
        <taxon>Acari</taxon>
        <taxon>Parasitiformes</taxon>
        <taxon>Ixodida</taxon>
        <taxon>Ixodoidea</taxon>
        <taxon>Ixodidae</taxon>
        <taxon>Rhipicephalinae</taxon>
        <taxon>Rhipicephalus</taxon>
        <taxon>Boophilus</taxon>
    </lineage>
</organism>
<evidence type="ECO:0000259" key="9">
    <source>
        <dbReference type="PROSITE" id="PS00128"/>
    </source>
</evidence>
<evidence type="ECO:0000256" key="1">
    <source>
        <dbReference type="ARBA" id="ARBA00000632"/>
    </source>
</evidence>
<dbReference type="SUPFAM" id="SSF53955">
    <property type="entry name" value="Lysozyme-like"/>
    <property type="match status" value="1"/>
</dbReference>
<dbReference type="GO" id="GO:0031640">
    <property type="term" value="P:killing of cells of another organism"/>
    <property type="evidence" value="ECO:0007669"/>
    <property type="project" value="UniProtKB-KW"/>
</dbReference>
<dbReference type="Pfam" id="PF00062">
    <property type="entry name" value="Lys"/>
    <property type="match status" value="1"/>
</dbReference>
<comment type="catalytic activity">
    <reaction evidence="1">
        <text>Hydrolysis of (1-&gt;4)-beta-linkages between N-acetylmuramic acid and N-acetyl-D-glucosamine residues in a peptidoglycan and between N-acetyl-D-glucosamine residues in chitodextrins.</text>
        <dbReference type="EC" id="3.2.1.17"/>
    </reaction>
</comment>
<dbReference type="AlphaFoldDB" id="A0A6M2CYB3"/>
<reference evidence="10" key="1">
    <citation type="submission" date="2019-09" db="EMBL/GenBank/DDBJ databases">
        <title>Organ-specific transcriptomic study of the physiology of the cattle tick, Rhipicephalus microplus.</title>
        <authorList>
            <person name="Tirloni L."/>
            <person name="Braz G."/>
            <person name="Gandara A.C.P."/>
            <person name="Sabadin G.A."/>
            <person name="da Silva R.M."/>
            <person name="Guizzo M.G."/>
            <person name="Machado J.A."/>
            <person name="Costa E.P."/>
            <person name="Gomes H.F."/>
            <person name="Moraes J."/>
            <person name="Mota M.B.S."/>
            <person name="Mesquita R.D."/>
            <person name="Alvarenga P.H."/>
            <person name="Alves F."/>
            <person name="Seixas A."/>
            <person name="da Fonseca R.N."/>
            <person name="Fogaca A."/>
            <person name="Logullo C."/>
            <person name="Tanaka A."/>
            <person name="Daffre S."/>
            <person name="Termignoni C."/>
            <person name="Vaz I.S.Jr."/>
            <person name="Oliveira P.L."/>
            <person name="Ribeiro J.M."/>
        </authorList>
    </citation>
    <scope>NUCLEOTIDE SEQUENCE</scope>
    <source>
        <strain evidence="10">Porto Alegre</strain>
    </source>
</reference>
<sequence>MLFHAALLAALVALPCSWAKVFEKCELARELLYVHGFPEDQIPQWVCIAEHESLFNSSAVGHMNWDGSADHGLFQINDRYWCSPPGPKNECYIDCADLENDDITDDVECVRLIYKRHGFSAWAVWSGLCRGVNYSNYLNECISGKVGAVNSVLWNYGRK</sequence>
<feature type="signal peptide" evidence="8">
    <location>
        <begin position="1"/>
        <end position="19"/>
    </location>
</feature>
<comment type="similarity">
    <text evidence="2 7">Belongs to the glycosyl hydrolase 22 family.</text>
</comment>
<dbReference type="SMART" id="SM00263">
    <property type="entry name" value="LYZ1"/>
    <property type="match status" value="1"/>
</dbReference>
<dbReference type="EMBL" id="GHWJ01005534">
    <property type="protein sequence ID" value="NOV38271.1"/>
    <property type="molecule type" value="Transcribed_RNA"/>
</dbReference>
<evidence type="ECO:0000256" key="4">
    <source>
        <dbReference type="ARBA" id="ARBA00022638"/>
    </source>
</evidence>
<dbReference type="OrthoDB" id="17373at2759"/>
<dbReference type="CDD" id="cd16899">
    <property type="entry name" value="LYZ_C_invert"/>
    <property type="match status" value="1"/>
</dbReference>
<evidence type="ECO:0000256" key="8">
    <source>
        <dbReference type="SAM" id="SignalP"/>
    </source>
</evidence>
<protein>
    <recommendedName>
        <fullName evidence="3">lysozyme</fullName>
        <ecNumber evidence="3">3.2.1.17</ecNumber>
    </recommendedName>
</protein>
<keyword evidence="4" id="KW-0929">Antimicrobial</keyword>
<dbReference type="EC" id="3.2.1.17" evidence="3"/>
<dbReference type="PROSITE" id="PS51348">
    <property type="entry name" value="GLYCOSYL_HYDROL_F22_2"/>
    <property type="match status" value="1"/>
</dbReference>
<dbReference type="Gene3D" id="1.10.530.10">
    <property type="match status" value="1"/>
</dbReference>
<dbReference type="PANTHER" id="PTHR11407">
    <property type="entry name" value="LYSOZYME C"/>
    <property type="match status" value="1"/>
</dbReference>
<proteinExistence type="inferred from homology"/>
<name>A0A6M2CYB3_RHIMP</name>
<keyword evidence="5" id="KW-1015">Disulfide bond</keyword>
<dbReference type="PRINTS" id="PR00135">
    <property type="entry name" value="LYZLACT"/>
</dbReference>
<feature type="chain" id="PRO_5026715643" description="lysozyme" evidence="8">
    <location>
        <begin position="20"/>
        <end position="159"/>
    </location>
</feature>
<dbReference type="GO" id="GO:0003796">
    <property type="term" value="F:lysozyme activity"/>
    <property type="evidence" value="ECO:0007669"/>
    <property type="project" value="UniProtKB-EC"/>
</dbReference>
<dbReference type="PANTHER" id="PTHR11407:SF63">
    <property type="entry name" value="LYSOZYME C"/>
    <property type="match status" value="1"/>
</dbReference>
<keyword evidence="6" id="KW-0326">Glycosidase</keyword>
<evidence type="ECO:0000256" key="7">
    <source>
        <dbReference type="RuleBase" id="RU004440"/>
    </source>
</evidence>
<evidence type="ECO:0000256" key="6">
    <source>
        <dbReference type="ARBA" id="ARBA00023295"/>
    </source>
</evidence>
<dbReference type="PROSITE" id="PS00128">
    <property type="entry name" value="GLYCOSYL_HYDROL_F22_1"/>
    <property type="match status" value="1"/>
</dbReference>
<keyword evidence="4" id="KW-0081">Bacteriolytic enzyme</keyword>
<dbReference type="PRINTS" id="PR00137">
    <property type="entry name" value="LYSOZYME"/>
</dbReference>
<accession>A0A6M2CYB3</accession>